<evidence type="ECO:0000313" key="2">
    <source>
        <dbReference type="EMBL" id="QHU02334.1"/>
    </source>
</evidence>
<sequence length="79" mass="8933">MNQLEYIYQEYSYVLVGVVLFAMLMNVFSQKRKKNKKQKGGGLGGCLQAILSKICYMLSFGTLCKNHASIWSIDCKGGW</sequence>
<feature type="transmembrane region" description="Helical" evidence="1">
    <location>
        <begin position="12"/>
        <end position="29"/>
    </location>
</feature>
<dbReference type="EMBL" id="MN740356">
    <property type="protein sequence ID" value="QHU02334.1"/>
    <property type="molecule type" value="Genomic_DNA"/>
</dbReference>
<dbReference type="AlphaFoldDB" id="A0A6C0JFA2"/>
<keyword evidence="1" id="KW-0812">Transmembrane</keyword>
<keyword evidence="1" id="KW-0472">Membrane</keyword>
<keyword evidence="1" id="KW-1133">Transmembrane helix</keyword>
<evidence type="ECO:0000256" key="1">
    <source>
        <dbReference type="SAM" id="Phobius"/>
    </source>
</evidence>
<reference evidence="2" key="1">
    <citation type="journal article" date="2020" name="Nature">
        <title>Giant virus diversity and host interactions through global metagenomics.</title>
        <authorList>
            <person name="Schulz F."/>
            <person name="Roux S."/>
            <person name="Paez-Espino D."/>
            <person name="Jungbluth S."/>
            <person name="Walsh D.A."/>
            <person name="Denef V.J."/>
            <person name="McMahon K.D."/>
            <person name="Konstantinidis K.T."/>
            <person name="Eloe-Fadrosh E.A."/>
            <person name="Kyrpides N.C."/>
            <person name="Woyke T."/>
        </authorList>
    </citation>
    <scope>NUCLEOTIDE SEQUENCE</scope>
    <source>
        <strain evidence="2">GVMAG-M-3300025880-75</strain>
    </source>
</reference>
<protein>
    <submittedName>
        <fullName evidence="2">Uncharacterized protein</fullName>
    </submittedName>
</protein>
<organism evidence="2">
    <name type="scientific">viral metagenome</name>
    <dbReference type="NCBI Taxonomy" id="1070528"/>
    <lineage>
        <taxon>unclassified sequences</taxon>
        <taxon>metagenomes</taxon>
        <taxon>organismal metagenomes</taxon>
    </lineage>
</organism>
<proteinExistence type="predicted"/>
<name>A0A6C0JFA2_9ZZZZ</name>
<accession>A0A6C0JFA2</accession>